<dbReference type="Gene3D" id="2.70.70.10">
    <property type="entry name" value="Glucose Permease (Domain IIA)"/>
    <property type="match status" value="1"/>
</dbReference>
<organism evidence="4 5">
    <name type="scientific">Pseudomonas jessenii</name>
    <dbReference type="NCBI Taxonomy" id="77298"/>
    <lineage>
        <taxon>Bacteria</taxon>
        <taxon>Pseudomonadati</taxon>
        <taxon>Pseudomonadota</taxon>
        <taxon>Gammaproteobacteria</taxon>
        <taxon>Pseudomonadales</taxon>
        <taxon>Pseudomonadaceae</taxon>
        <taxon>Pseudomonas</taxon>
    </lineage>
</organism>
<dbReference type="PANTHER" id="PTHR21666:SF294">
    <property type="entry name" value="PEPTIDASE M23"/>
    <property type="match status" value="1"/>
</dbReference>
<proteinExistence type="predicted"/>
<evidence type="ECO:0000259" key="2">
    <source>
        <dbReference type="Pfam" id="PF01551"/>
    </source>
</evidence>
<dbReference type="Proteomes" id="UP000247437">
    <property type="component" value="Unassembled WGS sequence"/>
</dbReference>
<dbReference type="InterPro" id="IPR025392">
    <property type="entry name" value="DUF4124"/>
</dbReference>
<feature type="domain" description="M23ase beta-sheet core" evidence="2">
    <location>
        <begin position="177"/>
        <end position="272"/>
    </location>
</feature>
<dbReference type="AlphaFoldDB" id="A0A2W0EWZ8"/>
<dbReference type="InterPro" id="IPR011055">
    <property type="entry name" value="Dup_hybrid_motif"/>
</dbReference>
<dbReference type="InterPro" id="IPR050570">
    <property type="entry name" value="Cell_wall_metabolism_enzyme"/>
</dbReference>
<feature type="signal peptide" evidence="1">
    <location>
        <begin position="1"/>
        <end position="20"/>
    </location>
</feature>
<dbReference type="PANTHER" id="PTHR21666">
    <property type="entry name" value="PEPTIDASE-RELATED"/>
    <property type="match status" value="1"/>
</dbReference>
<dbReference type="CDD" id="cd12797">
    <property type="entry name" value="M23_peptidase"/>
    <property type="match status" value="1"/>
</dbReference>
<keyword evidence="1" id="KW-0732">Signal</keyword>
<evidence type="ECO:0000313" key="5">
    <source>
        <dbReference type="Proteomes" id="UP000247437"/>
    </source>
</evidence>
<feature type="domain" description="DUF4124" evidence="3">
    <location>
        <begin position="11"/>
        <end position="41"/>
    </location>
</feature>
<evidence type="ECO:0000256" key="1">
    <source>
        <dbReference type="SAM" id="SignalP"/>
    </source>
</evidence>
<evidence type="ECO:0000313" key="4">
    <source>
        <dbReference type="EMBL" id="PYY72367.1"/>
    </source>
</evidence>
<comment type="caution">
    <text evidence="4">The sequence shown here is derived from an EMBL/GenBank/DDBJ whole genome shotgun (WGS) entry which is preliminary data.</text>
</comment>
<protein>
    <submittedName>
        <fullName evidence="4">Peptidase M23</fullName>
    </submittedName>
</protein>
<accession>A0A2W0EWZ8</accession>
<dbReference type="OrthoDB" id="9809488at2"/>
<gene>
    <name evidence="4" type="ORF">CRX42_01420</name>
</gene>
<dbReference type="GO" id="GO:0004222">
    <property type="term" value="F:metalloendopeptidase activity"/>
    <property type="evidence" value="ECO:0007669"/>
    <property type="project" value="TreeGrafter"/>
</dbReference>
<dbReference type="Pfam" id="PF13511">
    <property type="entry name" value="DUF4124"/>
    <property type="match status" value="1"/>
</dbReference>
<dbReference type="Pfam" id="PF01551">
    <property type="entry name" value="Peptidase_M23"/>
    <property type="match status" value="1"/>
</dbReference>
<evidence type="ECO:0000259" key="3">
    <source>
        <dbReference type="Pfam" id="PF13511"/>
    </source>
</evidence>
<dbReference type="SUPFAM" id="SSF51261">
    <property type="entry name" value="Duplicated hybrid motif"/>
    <property type="match status" value="1"/>
</dbReference>
<sequence length="307" mass="33132">MFTRMLLFCGLCMAAASATAMTIYKSTDANGVVSYSDFPTSKNSKLFIFRDGMVEHLERQVRLVIMKKNGVDSVYVRNDLYAPVEVELSFTGVKNASGVPGRTIRRVIPQRTSVRLAQLTAKNAGTPLAYVPKFNYSLGDPSGVAVGYRYPLPWRGGPFRISQGANGPYSHFGPKSRYAIDIAMPEGTPIIAARGGVVVKTENRQSGRGTDASGNFVRVLHDDGTMGVYLHLKKGSVCVREGQRVTVGSALALSGNTGNSTGPHLHFVVQRNTGLGLVSIPYQFNQPVSALPNFALGSRSRLAGDER</sequence>
<feature type="chain" id="PRO_5015958679" evidence="1">
    <location>
        <begin position="21"/>
        <end position="307"/>
    </location>
</feature>
<name>A0A2W0EWZ8_PSEJE</name>
<reference evidence="4 5" key="1">
    <citation type="journal article" date="2018" name="Appl. Microbiol. Biotechnol.">
        <title>Characterization of the caprolactam degradation pathway in Pseudomonas jessenii using mass spectrometry-based proteomics.</title>
        <authorList>
            <person name="Otzen M."/>
            <person name="Palacio C."/>
            <person name="Janssen D.B."/>
        </authorList>
    </citation>
    <scope>NUCLEOTIDE SEQUENCE [LARGE SCALE GENOMIC DNA]</scope>
    <source>
        <strain evidence="4 5">GO3</strain>
    </source>
</reference>
<dbReference type="EMBL" id="PDLL01000006">
    <property type="protein sequence ID" value="PYY72367.1"/>
    <property type="molecule type" value="Genomic_DNA"/>
</dbReference>
<dbReference type="RefSeq" id="WP_110656982.1">
    <property type="nucleotide sequence ID" value="NZ_PDLL01000006.1"/>
</dbReference>
<dbReference type="InterPro" id="IPR016047">
    <property type="entry name" value="M23ase_b-sheet_dom"/>
</dbReference>